<reference evidence="3" key="1">
    <citation type="submission" date="2025-08" db="UniProtKB">
        <authorList>
            <consortium name="RefSeq"/>
        </authorList>
    </citation>
    <scope>IDENTIFICATION</scope>
    <source>
        <tissue evidence="3">Whole sample</tissue>
    </source>
</reference>
<name>A0A8B8AKD6_CRAVI</name>
<gene>
    <name evidence="3" type="primary">LOC111102136</name>
</gene>
<protein>
    <submittedName>
        <fullName evidence="3">Uncharacterized protein LOC111102136</fullName>
    </submittedName>
</protein>
<dbReference type="KEGG" id="cvn:111102136"/>
<organism evidence="2 3">
    <name type="scientific">Crassostrea virginica</name>
    <name type="common">Eastern oyster</name>
    <dbReference type="NCBI Taxonomy" id="6565"/>
    <lineage>
        <taxon>Eukaryota</taxon>
        <taxon>Metazoa</taxon>
        <taxon>Spiralia</taxon>
        <taxon>Lophotrochozoa</taxon>
        <taxon>Mollusca</taxon>
        <taxon>Bivalvia</taxon>
        <taxon>Autobranchia</taxon>
        <taxon>Pteriomorphia</taxon>
        <taxon>Ostreida</taxon>
        <taxon>Ostreoidea</taxon>
        <taxon>Ostreidae</taxon>
        <taxon>Crassostrea</taxon>
    </lineage>
</organism>
<dbReference type="GeneID" id="111102136"/>
<evidence type="ECO:0000256" key="1">
    <source>
        <dbReference type="SAM" id="SignalP"/>
    </source>
</evidence>
<keyword evidence="2" id="KW-1185">Reference proteome</keyword>
<evidence type="ECO:0000313" key="2">
    <source>
        <dbReference type="Proteomes" id="UP000694844"/>
    </source>
</evidence>
<dbReference type="AlphaFoldDB" id="A0A8B8AKD6"/>
<proteinExistence type="predicted"/>
<keyword evidence="1" id="KW-0732">Signal</keyword>
<accession>A0A8B8AKD6</accession>
<evidence type="ECO:0000313" key="3">
    <source>
        <dbReference type="RefSeq" id="XP_022290494.1"/>
    </source>
</evidence>
<sequence>MSSLYLLLFWIYALHPDLVLSVETADGKCKISEVSACESGEPGIEFERSLDACNYYEYWGTCLKLLKASCSGDPFYEERVFSHQFDGSYYCPWLFPGNRISIPKVTSLPLDVTSGRCYNAE</sequence>
<dbReference type="Proteomes" id="UP000694844">
    <property type="component" value="Chromosome 6"/>
</dbReference>
<feature type="signal peptide" evidence="1">
    <location>
        <begin position="1"/>
        <end position="21"/>
    </location>
</feature>
<dbReference type="RefSeq" id="XP_022290494.1">
    <property type="nucleotide sequence ID" value="XM_022434786.1"/>
</dbReference>
<feature type="chain" id="PRO_5033988649" evidence="1">
    <location>
        <begin position="22"/>
        <end position="121"/>
    </location>
</feature>